<gene>
    <name evidence="3" type="ORF">CJP73_12590</name>
</gene>
<reference evidence="3 4" key="1">
    <citation type="submission" date="2017-08" db="EMBL/GenBank/DDBJ databases">
        <title>Pusillimonas indicus sp. nov., a member of the family Alcaligenaceae isolated from surface seawater.</title>
        <authorList>
            <person name="Li J."/>
        </authorList>
    </citation>
    <scope>NUCLEOTIDE SEQUENCE [LARGE SCALE GENOMIC DNA]</scope>
    <source>
        <strain evidence="3 4">L52-1-41</strain>
    </source>
</reference>
<comment type="caution">
    <text evidence="3">The sequence shown here is derived from an EMBL/GenBank/DDBJ whole genome shotgun (WGS) entry which is preliminary data.</text>
</comment>
<accession>A0A3A1YQI9</accession>
<feature type="region of interest" description="Disordered" evidence="1">
    <location>
        <begin position="139"/>
        <end position="177"/>
    </location>
</feature>
<dbReference type="Pfam" id="PF02120">
    <property type="entry name" value="Flg_hook"/>
    <property type="match status" value="1"/>
</dbReference>
<feature type="compositionally biased region" description="Polar residues" evidence="1">
    <location>
        <begin position="139"/>
        <end position="155"/>
    </location>
</feature>
<dbReference type="InterPro" id="IPR021136">
    <property type="entry name" value="Flagellar_hook_control-like_C"/>
</dbReference>
<dbReference type="AlphaFoldDB" id="A0A3A1YQI9"/>
<evidence type="ECO:0000259" key="2">
    <source>
        <dbReference type="Pfam" id="PF02120"/>
    </source>
</evidence>
<feature type="compositionally biased region" description="Low complexity" evidence="1">
    <location>
        <begin position="156"/>
        <end position="172"/>
    </location>
</feature>
<feature type="region of interest" description="Disordered" evidence="1">
    <location>
        <begin position="222"/>
        <end position="318"/>
    </location>
</feature>
<proteinExistence type="predicted"/>
<feature type="compositionally biased region" description="Polar residues" evidence="1">
    <location>
        <begin position="238"/>
        <end position="286"/>
    </location>
</feature>
<sequence length="456" mass="47109">MSVNGPSGLGTLLVQRLDAVLGTSLSQQTNLVSGARPDAITQTPEAQRNDAAQNRVTRDTREAIDQVQRHGERATRQAVERAKVDAHKSLLEGGGDQPNTRATASAPTTLGAAARTILALLQNFPEQAAVVRGQQPLIQPQGKATQNPGNAPTNTQSSASGQGAAQARGASSLPQTHISSQALAQTLSQTVQSSGLFYESHLSALSFGKYAASALRGEPQAQLAGGSNAQAGGQAPASTSQPAAHSQGTSQPGASNAQPAQTPSTQGGAGSSTALLPRAESTTSPLQQTSQAPASSAANTSTSPGTAAGTGTPGSGIALAALHPETHTLVRQQLEVLANQGFIWKGEAWAGTDLEMHIQRREPDSNEQNADFAHWATRLKLTLPNLGEVDVRLNLNGASLQMAIVAPESAPILKENTPALHQRLDLAGLQLAQITVAQHQAMAEDNSEQADSTHPR</sequence>
<dbReference type="Gene3D" id="3.30.750.140">
    <property type="match status" value="1"/>
</dbReference>
<dbReference type="InterPro" id="IPR038610">
    <property type="entry name" value="FliK-like_C_sf"/>
</dbReference>
<feature type="domain" description="Flagellar hook-length control protein-like C-terminal" evidence="2">
    <location>
        <begin position="373"/>
        <end position="441"/>
    </location>
</feature>
<protein>
    <recommendedName>
        <fullName evidence="2">Flagellar hook-length control protein-like C-terminal domain-containing protein</fullName>
    </recommendedName>
</protein>
<dbReference type="EMBL" id="NQYH01000012">
    <property type="protein sequence ID" value="RIY39915.1"/>
    <property type="molecule type" value="Genomic_DNA"/>
</dbReference>
<evidence type="ECO:0000313" key="4">
    <source>
        <dbReference type="Proteomes" id="UP000266206"/>
    </source>
</evidence>
<evidence type="ECO:0000313" key="3">
    <source>
        <dbReference type="EMBL" id="RIY39915.1"/>
    </source>
</evidence>
<name>A0A3A1YQI9_9BURK</name>
<dbReference type="OrthoDB" id="5296742at2"/>
<organism evidence="3 4">
    <name type="scientific">Neopusillimonas maritima</name>
    <dbReference type="NCBI Taxonomy" id="2026239"/>
    <lineage>
        <taxon>Bacteria</taxon>
        <taxon>Pseudomonadati</taxon>
        <taxon>Pseudomonadota</taxon>
        <taxon>Betaproteobacteria</taxon>
        <taxon>Burkholderiales</taxon>
        <taxon>Alcaligenaceae</taxon>
        <taxon>Neopusillimonas</taxon>
    </lineage>
</organism>
<feature type="compositionally biased region" description="Low complexity" evidence="1">
    <location>
        <begin position="287"/>
        <end position="310"/>
    </location>
</feature>
<feature type="compositionally biased region" description="Low complexity" evidence="1">
    <location>
        <begin position="222"/>
        <end position="237"/>
    </location>
</feature>
<dbReference type="RefSeq" id="WP_119516677.1">
    <property type="nucleotide sequence ID" value="NZ_NQYH01000012.1"/>
</dbReference>
<evidence type="ECO:0000256" key="1">
    <source>
        <dbReference type="SAM" id="MobiDB-lite"/>
    </source>
</evidence>
<dbReference type="Proteomes" id="UP000266206">
    <property type="component" value="Unassembled WGS sequence"/>
</dbReference>